<feature type="compositionally biased region" description="Basic and acidic residues" evidence="1">
    <location>
        <begin position="1"/>
        <end position="20"/>
    </location>
</feature>
<comment type="caution">
    <text evidence="2">The sequence shown here is derived from an EMBL/GenBank/DDBJ whole genome shotgun (WGS) entry which is preliminary data.</text>
</comment>
<evidence type="ECO:0000256" key="1">
    <source>
        <dbReference type="SAM" id="MobiDB-lite"/>
    </source>
</evidence>
<organism evidence="2 3">
    <name type="scientific">Taxus chinensis</name>
    <name type="common">Chinese yew</name>
    <name type="synonym">Taxus wallichiana var. chinensis</name>
    <dbReference type="NCBI Taxonomy" id="29808"/>
    <lineage>
        <taxon>Eukaryota</taxon>
        <taxon>Viridiplantae</taxon>
        <taxon>Streptophyta</taxon>
        <taxon>Embryophyta</taxon>
        <taxon>Tracheophyta</taxon>
        <taxon>Spermatophyta</taxon>
        <taxon>Pinopsida</taxon>
        <taxon>Pinidae</taxon>
        <taxon>Conifers II</taxon>
        <taxon>Cupressales</taxon>
        <taxon>Taxaceae</taxon>
        <taxon>Taxus</taxon>
    </lineage>
</organism>
<dbReference type="Proteomes" id="UP000824469">
    <property type="component" value="Unassembled WGS sequence"/>
</dbReference>
<name>A0AA38G8S1_TAXCH</name>
<evidence type="ECO:0000313" key="3">
    <source>
        <dbReference type="Proteomes" id="UP000824469"/>
    </source>
</evidence>
<protein>
    <submittedName>
        <fullName evidence="2">Uncharacterized protein</fullName>
    </submittedName>
</protein>
<feature type="non-terminal residue" evidence="2">
    <location>
        <position position="57"/>
    </location>
</feature>
<proteinExistence type="predicted"/>
<gene>
    <name evidence="2" type="ORF">KI387_025171</name>
</gene>
<sequence>GKSKATRPEPGKNDVEKETPTGRAKHTRMQTKAVVPEEVAGKLRTVHRSRTSGTMQQ</sequence>
<accession>A0AA38G8S1</accession>
<dbReference type="AlphaFoldDB" id="A0AA38G8S1"/>
<evidence type="ECO:0000313" key="2">
    <source>
        <dbReference type="EMBL" id="KAH9316544.1"/>
    </source>
</evidence>
<feature type="non-terminal residue" evidence="2">
    <location>
        <position position="1"/>
    </location>
</feature>
<dbReference type="EMBL" id="JAHRHJ020000005">
    <property type="protein sequence ID" value="KAH9316544.1"/>
    <property type="molecule type" value="Genomic_DNA"/>
</dbReference>
<reference evidence="2 3" key="1">
    <citation type="journal article" date="2021" name="Nat. Plants">
        <title>The Taxus genome provides insights into paclitaxel biosynthesis.</title>
        <authorList>
            <person name="Xiong X."/>
            <person name="Gou J."/>
            <person name="Liao Q."/>
            <person name="Li Y."/>
            <person name="Zhou Q."/>
            <person name="Bi G."/>
            <person name="Li C."/>
            <person name="Du R."/>
            <person name="Wang X."/>
            <person name="Sun T."/>
            <person name="Guo L."/>
            <person name="Liang H."/>
            <person name="Lu P."/>
            <person name="Wu Y."/>
            <person name="Zhang Z."/>
            <person name="Ro D.K."/>
            <person name="Shang Y."/>
            <person name="Huang S."/>
            <person name="Yan J."/>
        </authorList>
    </citation>
    <scope>NUCLEOTIDE SEQUENCE [LARGE SCALE GENOMIC DNA]</scope>
    <source>
        <strain evidence="2">Ta-2019</strain>
    </source>
</reference>
<feature type="region of interest" description="Disordered" evidence="1">
    <location>
        <begin position="1"/>
        <end position="32"/>
    </location>
</feature>
<keyword evidence="3" id="KW-1185">Reference proteome</keyword>